<keyword evidence="3 10" id="KW-0444">Lipid biosynthesis</keyword>
<evidence type="ECO:0000256" key="8">
    <source>
        <dbReference type="ARBA" id="ARBA00024069"/>
    </source>
</evidence>
<keyword evidence="6 10" id="KW-0594">Phospholipid biosynthesis</keyword>
<keyword evidence="12" id="KW-1185">Reference proteome</keyword>
<dbReference type="PANTHER" id="PTHR30100">
    <property type="entry name" value="FATTY ACID/PHOSPHOLIPID SYNTHESIS PROTEIN PLSX"/>
    <property type="match status" value="1"/>
</dbReference>
<gene>
    <name evidence="10 11" type="primary">plsX</name>
    <name evidence="11" type="ORF">MALL_0508</name>
</gene>
<proteinExistence type="inferred from homology"/>
<dbReference type="GO" id="GO:0006633">
    <property type="term" value="P:fatty acid biosynthetic process"/>
    <property type="evidence" value="ECO:0007669"/>
    <property type="project" value="UniProtKB-UniRule"/>
</dbReference>
<evidence type="ECO:0000313" key="12">
    <source>
        <dbReference type="Proteomes" id="UP000004757"/>
    </source>
</evidence>
<accession>D4XWC3</accession>
<name>D4XWC3_9BACT</name>
<comment type="function">
    <text evidence="10">Catalyzes the reversible formation of acyl-phosphate (acyl-PO(4)) from acyl-[acyl-carrier-protein] (acyl-ACP). This enzyme utilizes acyl-ACP as fatty acyl donor, but not acyl-CoA.</text>
</comment>
<protein>
    <recommendedName>
        <fullName evidence="8 10">Phosphate acyltransferase</fullName>
        <ecNumber evidence="8 10">2.3.1.274</ecNumber>
    </recommendedName>
    <alternativeName>
        <fullName evidence="10">Acyl-ACP phosphotransacylase</fullName>
    </alternativeName>
    <alternativeName>
        <fullName evidence="10">Acyl-[acyl-carrier-protein]--phosphate acyltransferase</fullName>
    </alternativeName>
    <alternativeName>
        <fullName evidence="10">Phosphate-acyl-ACP acyltransferase</fullName>
    </alternativeName>
</protein>
<sequence>MNQYKIAFDFSGSDHGVVPVVEAANEFLEKNPNFKLILVGKKADLDSSYNGAIHKNIEIVDKPIYPSNIKNIKQSLSEDTAMNHAFNLVKTNQANAIMSAGDSGLYLGSATLILKRLQGISRPAFMPLMPTTKGKKFLLLDVGANITTKANYLVEWSIIANEYAKVLLDLTNPRISLLNIGTEDYKGTEEVKEAHQLLKNEKINYIGFQEPRNILNWTTDVAVIDGYGGNLVLKSLEGAILSFKDLIKGKIMLKTIRKIGYLFLKGAFKDVAETLDYRNVGAAWVIGVDGVVIKCHGSSDKKSYIGAFNQVKLALEKNVLSYVKESLDQKNKAVIND</sequence>
<comment type="caution">
    <text evidence="11">The sequence shown here is derived from an EMBL/GenBank/DDBJ whole genome shotgun (WGS) entry which is preliminary data.</text>
</comment>
<dbReference type="GO" id="GO:0005737">
    <property type="term" value="C:cytoplasm"/>
    <property type="evidence" value="ECO:0007669"/>
    <property type="project" value="UniProtKB-SubCell"/>
</dbReference>
<evidence type="ECO:0000256" key="3">
    <source>
        <dbReference type="ARBA" id="ARBA00022516"/>
    </source>
</evidence>
<dbReference type="PANTHER" id="PTHR30100:SF1">
    <property type="entry name" value="PHOSPHATE ACYLTRANSFERASE"/>
    <property type="match status" value="1"/>
</dbReference>
<dbReference type="RefSeq" id="WP_005683716.1">
    <property type="nucleotide sequence ID" value="NZ_ADNC01000027.1"/>
</dbReference>
<keyword evidence="2 10" id="KW-0963">Cytoplasm</keyword>
<evidence type="ECO:0000256" key="9">
    <source>
        <dbReference type="ARBA" id="ARBA00046608"/>
    </source>
</evidence>
<dbReference type="UniPathway" id="UPA00085"/>
<dbReference type="EMBL" id="ADNC01000027">
    <property type="protein sequence ID" value="EFF41112.1"/>
    <property type="molecule type" value="Genomic_DNA"/>
</dbReference>
<comment type="subcellular location">
    <subcellularLocation>
        <location evidence="10">Cytoplasm</location>
    </subcellularLocation>
    <text evidence="10">Associated with the membrane possibly through PlsY.</text>
</comment>
<dbReference type="NCBIfam" id="TIGR00182">
    <property type="entry name" value="plsX"/>
    <property type="match status" value="1"/>
</dbReference>
<reference evidence="11 12" key="1">
    <citation type="submission" date="2010-03" db="EMBL/GenBank/DDBJ databases">
        <authorList>
            <person name="Glass J.I."/>
            <person name="Benders G.A."/>
            <person name="Durkin A.S."/>
            <person name="Farmerie W.G."/>
            <person name="Hlavinka K."/>
            <person name="Hostetler J."/>
            <person name="Jackson J."/>
            <person name="May M.A."/>
            <person name="Miller R.H."/>
            <person name="Paralanov V."/>
            <person name="Radune D."/>
            <person name="Szczypinski B."/>
            <person name="Brown D.R."/>
        </authorList>
    </citation>
    <scope>NUCLEOTIDE SEQUENCE [LARGE SCALE GENOMIC DNA]</scope>
    <source>
        <strain evidence="11 12">A21JP2</strain>
    </source>
</reference>
<dbReference type="Pfam" id="PF02504">
    <property type="entry name" value="FA_synthesis"/>
    <property type="match status" value="1"/>
</dbReference>
<evidence type="ECO:0000256" key="10">
    <source>
        <dbReference type="HAMAP-Rule" id="MF_00019"/>
    </source>
</evidence>
<evidence type="ECO:0000256" key="4">
    <source>
        <dbReference type="ARBA" id="ARBA00022679"/>
    </source>
</evidence>
<comment type="subunit">
    <text evidence="9 10">Homodimer. Probably interacts with PlsY.</text>
</comment>
<evidence type="ECO:0000256" key="1">
    <source>
        <dbReference type="ARBA" id="ARBA00001232"/>
    </source>
</evidence>
<keyword evidence="4 10" id="KW-0808">Transferase</keyword>
<dbReference type="InterPro" id="IPR012281">
    <property type="entry name" value="Phospholipid_synth_PlsX-like"/>
</dbReference>
<evidence type="ECO:0000256" key="6">
    <source>
        <dbReference type="ARBA" id="ARBA00023209"/>
    </source>
</evidence>
<keyword evidence="7 10" id="KW-1208">Phospholipid metabolism</keyword>
<evidence type="ECO:0000256" key="7">
    <source>
        <dbReference type="ARBA" id="ARBA00023264"/>
    </source>
</evidence>
<dbReference type="STRING" id="747682.MALL_0508"/>
<dbReference type="eggNOG" id="COG0416">
    <property type="taxonomic scope" value="Bacteria"/>
</dbReference>
<dbReference type="SUPFAM" id="SSF53659">
    <property type="entry name" value="Isocitrate/Isopropylmalate dehydrogenase-like"/>
    <property type="match status" value="1"/>
</dbReference>
<dbReference type="EC" id="2.3.1.274" evidence="8 10"/>
<dbReference type="HAMAP" id="MF_00019">
    <property type="entry name" value="PlsX"/>
    <property type="match status" value="1"/>
</dbReference>
<dbReference type="PIRSF" id="PIRSF002465">
    <property type="entry name" value="Phsphlp_syn_PlsX"/>
    <property type="match status" value="1"/>
</dbReference>
<dbReference type="Proteomes" id="UP000004757">
    <property type="component" value="Unassembled WGS sequence"/>
</dbReference>
<comment type="catalytic activity">
    <reaction evidence="1 10">
        <text>a fatty acyl-[ACP] + phosphate = an acyl phosphate + holo-[ACP]</text>
        <dbReference type="Rhea" id="RHEA:42292"/>
        <dbReference type="Rhea" id="RHEA-COMP:9685"/>
        <dbReference type="Rhea" id="RHEA-COMP:14125"/>
        <dbReference type="ChEBI" id="CHEBI:43474"/>
        <dbReference type="ChEBI" id="CHEBI:59918"/>
        <dbReference type="ChEBI" id="CHEBI:64479"/>
        <dbReference type="ChEBI" id="CHEBI:138651"/>
        <dbReference type="EC" id="2.3.1.274"/>
    </reaction>
</comment>
<dbReference type="GO" id="GO:0008654">
    <property type="term" value="P:phospholipid biosynthetic process"/>
    <property type="evidence" value="ECO:0007669"/>
    <property type="project" value="UniProtKB-KW"/>
</dbReference>
<comment type="pathway">
    <text evidence="10">Lipid metabolism; phospholipid metabolism.</text>
</comment>
<keyword evidence="5 10" id="KW-0443">Lipid metabolism</keyword>
<evidence type="ECO:0000256" key="2">
    <source>
        <dbReference type="ARBA" id="ARBA00022490"/>
    </source>
</evidence>
<evidence type="ECO:0000313" key="11">
    <source>
        <dbReference type="EMBL" id="EFF41112.1"/>
    </source>
</evidence>
<dbReference type="Gene3D" id="3.40.718.10">
    <property type="entry name" value="Isopropylmalate Dehydrogenase"/>
    <property type="match status" value="1"/>
</dbReference>
<dbReference type="OrthoDB" id="9806408at2"/>
<dbReference type="InterPro" id="IPR003664">
    <property type="entry name" value="FA_synthesis"/>
</dbReference>
<evidence type="ECO:0000256" key="5">
    <source>
        <dbReference type="ARBA" id="ARBA00023098"/>
    </source>
</evidence>
<dbReference type="GO" id="GO:0043811">
    <property type="term" value="F:phosphate:acyl-[acyl carrier protein] acyltransferase activity"/>
    <property type="evidence" value="ECO:0007669"/>
    <property type="project" value="UniProtKB-UniRule"/>
</dbReference>
<organism evidence="11 12">
    <name type="scientific">Mycoplasmopsis alligatoris A21JP2</name>
    <dbReference type="NCBI Taxonomy" id="747682"/>
    <lineage>
        <taxon>Bacteria</taxon>
        <taxon>Bacillati</taxon>
        <taxon>Mycoplasmatota</taxon>
        <taxon>Mycoplasmoidales</taxon>
        <taxon>Metamycoplasmataceae</taxon>
        <taxon>Mycoplasmopsis</taxon>
    </lineage>
</organism>
<dbReference type="AlphaFoldDB" id="D4XWC3"/>
<comment type="similarity">
    <text evidence="10">Belongs to the PlsX family.</text>
</comment>